<dbReference type="PANTHER" id="PTHR43135:SF3">
    <property type="entry name" value="ALPHA-D-RIBOSE 1-METHYLPHOSPHONATE 5-TRIPHOSPHATE DIPHOSPHATASE"/>
    <property type="match status" value="1"/>
</dbReference>
<name>A0A4R6B000_9RHOB</name>
<keyword evidence="3" id="KW-1185">Reference proteome</keyword>
<dbReference type="Gene3D" id="2.30.40.10">
    <property type="entry name" value="Urease, subunit C, domain 1"/>
    <property type="match status" value="1"/>
</dbReference>
<dbReference type="SUPFAM" id="SSF51338">
    <property type="entry name" value="Composite domain of metallo-dependent hydrolases"/>
    <property type="match status" value="1"/>
</dbReference>
<dbReference type="Proteomes" id="UP000294562">
    <property type="component" value="Unassembled WGS sequence"/>
</dbReference>
<dbReference type="EMBL" id="SMZO01000011">
    <property type="protein sequence ID" value="TDL89384.1"/>
    <property type="molecule type" value="Genomic_DNA"/>
</dbReference>
<comment type="caution">
    <text evidence="2">The sequence shown here is derived from an EMBL/GenBank/DDBJ whole genome shotgun (WGS) entry which is preliminary data.</text>
</comment>
<dbReference type="InterPro" id="IPR051781">
    <property type="entry name" value="Metallo-dep_Hydrolase"/>
</dbReference>
<dbReference type="InterPro" id="IPR012696">
    <property type="entry name" value="PhnM"/>
</dbReference>
<dbReference type="PANTHER" id="PTHR43135">
    <property type="entry name" value="ALPHA-D-RIBOSE 1-METHYLPHOSPHONATE 5-TRIPHOSPHATE DIPHOSPHATASE"/>
    <property type="match status" value="1"/>
</dbReference>
<evidence type="ECO:0000313" key="2">
    <source>
        <dbReference type="EMBL" id="TDL89384.1"/>
    </source>
</evidence>
<evidence type="ECO:0000259" key="1">
    <source>
        <dbReference type="Pfam" id="PF07969"/>
    </source>
</evidence>
<gene>
    <name evidence="2" type="ORF">E2L05_06960</name>
</gene>
<dbReference type="AlphaFoldDB" id="A0A4R6B000"/>
<reference evidence="2 3" key="1">
    <citation type="submission" date="2019-03" db="EMBL/GenBank/DDBJ databases">
        <title>Rhodobacteraceae bacterium SM1902, a new member of the family Rhodobacteraceae isolated from Yantai.</title>
        <authorList>
            <person name="Sun Y."/>
        </authorList>
    </citation>
    <scope>NUCLEOTIDE SEQUENCE [LARGE SCALE GENOMIC DNA]</scope>
    <source>
        <strain evidence="2 3">SM1902</strain>
    </source>
</reference>
<dbReference type="Gene3D" id="3.20.20.140">
    <property type="entry name" value="Metal-dependent hydrolases"/>
    <property type="match status" value="1"/>
</dbReference>
<dbReference type="Pfam" id="PF07969">
    <property type="entry name" value="Amidohydro_3"/>
    <property type="match status" value="1"/>
</dbReference>
<feature type="domain" description="Amidohydrolase 3" evidence="1">
    <location>
        <begin position="203"/>
        <end position="363"/>
    </location>
</feature>
<dbReference type="SUPFAM" id="SSF51556">
    <property type="entry name" value="Metallo-dependent hydrolases"/>
    <property type="match status" value="1"/>
</dbReference>
<dbReference type="NCBIfam" id="NF011987">
    <property type="entry name" value="PRK15446.2-3"/>
    <property type="match status" value="1"/>
</dbReference>
<organism evidence="2 3">
    <name type="scientific">Meridianimarinicoccus aquatilis</name>
    <dbReference type="NCBI Taxonomy" id="2552766"/>
    <lineage>
        <taxon>Bacteria</taxon>
        <taxon>Pseudomonadati</taxon>
        <taxon>Pseudomonadota</taxon>
        <taxon>Alphaproteobacteria</taxon>
        <taxon>Rhodobacterales</taxon>
        <taxon>Paracoccaceae</taxon>
        <taxon>Meridianimarinicoccus</taxon>
    </lineage>
</organism>
<dbReference type="GO" id="GO:0016810">
    <property type="term" value="F:hydrolase activity, acting on carbon-nitrogen (but not peptide) bonds"/>
    <property type="evidence" value="ECO:0007669"/>
    <property type="project" value="InterPro"/>
</dbReference>
<accession>A0A4R6B000</accession>
<protein>
    <submittedName>
        <fullName evidence="2">Alpha-D-ribose 1-methylphosphonate 5-triphosphate diphosphatase</fullName>
    </submittedName>
</protein>
<dbReference type="InterPro" id="IPR011059">
    <property type="entry name" value="Metal-dep_hydrolase_composite"/>
</dbReference>
<evidence type="ECO:0000313" key="3">
    <source>
        <dbReference type="Proteomes" id="UP000294562"/>
    </source>
</evidence>
<dbReference type="OrthoDB" id="9785413at2"/>
<dbReference type="InterPro" id="IPR013108">
    <property type="entry name" value="Amidohydro_3"/>
</dbReference>
<sequence>MSVTDFTFHGGTVLRPAGPDGDPLHVAGGLIADTANERSVDLTGWTLCPGIVDAHGDGFERHVAVRRGALTAMDHGLIATEAELAANGITTAYLAQFFSWEGGLRSPDFAARVIAAWKIAAPQVATDLRLQLRLETHMIDEYPQAEALIDDAGIDYVVFNDHLPHDRLAAGRTPPRLTGQALKAGRNPDAHLAYLRKLHNLRDDVPEALAALADRLIARGVRIGSHDDRTAQARQRARDIGASVAEFPETHDAAAAARRGGDGIVLGGPNVVRGASHAGNISARTLVAEGLCDALASDYHYPSPRHAALTLAREGICDLANAWRLVSDGPAKVLGLNDRGRLETGLRADLVILDPETGRVGATLAAGRITYLATPLAERFFA</sequence>
<dbReference type="PIRSF" id="PIRSF038971">
    <property type="entry name" value="PhnM"/>
    <property type="match status" value="1"/>
</dbReference>
<dbReference type="InterPro" id="IPR032466">
    <property type="entry name" value="Metal_Hydrolase"/>
</dbReference>
<dbReference type="GO" id="GO:0019700">
    <property type="term" value="P:organic phosphonate catabolic process"/>
    <property type="evidence" value="ECO:0007669"/>
    <property type="project" value="InterPro"/>
</dbReference>
<proteinExistence type="predicted"/>
<dbReference type="RefSeq" id="WP_133342198.1">
    <property type="nucleotide sequence ID" value="NZ_SMZO01000011.1"/>
</dbReference>